<dbReference type="RefSeq" id="WP_153185395.1">
    <property type="nucleotide sequence ID" value="NZ_PEMH01000102.1"/>
</dbReference>
<dbReference type="Proteomes" id="UP000288347">
    <property type="component" value="Unassembled WGS sequence"/>
</dbReference>
<name>A0A430UI26_THESC</name>
<sequence>METPIRPGSFHNEEARKTLASILNLLQKDRALGERALRLWAAMHGLDPEEALALARSGEAEAPTSQEAPPYPAPEEGGGASGA</sequence>
<accession>A0A430UI26</accession>
<gene>
    <name evidence="2" type="ORF">CSW29_04145</name>
</gene>
<proteinExistence type="predicted"/>
<evidence type="ECO:0000313" key="3">
    <source>
        <dbReference type="Proteomes" id="UP000288347"/>
    </source>
</evidence>
<protein>
    <submittedName>
        <fullName evidence="2">Uncharacterized protein</fullName>
    </submittedName>
</protein>
<feature type="region of interest" description="Disordered" evidence="1">
    <location>
        <begin position="52"/>
        <end position="83"/>
    </location>
</feature>
<dbReference type="EMBL" id="PEMH01000102">
    <property type="protein sequence ID" value="RTI01456.1"/>
    <property type="molecule type" value="Genomic_DNA"/>
</dbReference>
<comment type="caution">
    <text evidence="2">The sequence shown here is derived from an EMBL/GenBank/DDBJ whole genome shotgun (WGS) entry which is preliminary data.</text>
</comment>
<organism evidence="2 3">
    <name type="scientific">Thermus scotoductus</name>
    <dbReference type="NCBI Taxonomy" id="37636"/>
    <lineage>
        <taxon>Bacteria</taxon>
        <taxon>Thermotogati</taxon>
        <taxon>Deinococcota</taxon>
        <taxon>Deinococci</taxon>
        <taxon>Thermales</taxon>
        <taxon>Thermaceae</taxon>
        <taxon>Thermus</taxon>
    </lineage>
</organism>
<evidence type="ECO:0000313" key="2">
    <source>
        <dbReference type="EMBL" id="RTI01456.1"/>
    </source>
</evidence>
<dbReference type="AlphaFoldDB" id="A0A430UI26"/>
<feature type="non-terminal residue" evidence="2">
    <location>
        <position position="83"/>
    </location>
</feature>
<reference evidence="2 3" key="1">
    <citation type="journal article" date="2019" name="Extremophiles">
        <title>Biogeography of thermophiles and predominance of Thermus scotoductus in domestic water heaters.</title>
        <authorList>
            <person name="Wilpiszeski R.L."/>
            <person name="Zhang Z."/>
            <person name="House C.H."/>
        </authorList>
    </citation>
    <scope>NUCLEOTIDE SEQUENCE [LARGE SCALE GENOMIC DNA]</scope>
    <source>
        <strain evidence="2 3">16_S16</strain>
    </source>
</reference>
<evidence type="ECO:0000256" key="1">
    <source>
        <dbReference type="SAM" id="MobiDB-lite"/>
    </source>
</evidence>